<keyword evidence="13" id="KW-0443">Lipid metabolism</keyword>
<dbReference type="InterPro" id="IPR050584">
    <property type="entry name" value="Cholesterol_7-desaturase"/>
</dbReference>
<evidence type="ECO:0000313" key="23">
    <source>
        <dbReference type="EMBL" id="GAQ66126.1"/>
    </source>
</evidence>
<evidence type="ECO:0000256" key="20">
    <source>
        <dbReference type="ARBA" id="ARBA00049548"/>
    </source>
</evidence>
<dbReference type="CDD" id="cd03469">
    <property type="entry name" value="Rieske_RO_Alpha_N"/>
    <property type="match status" value="1"/>
</dbReference>
<evidence type="ECO:0000256" key="2">
    <source>
        <dbReference type="ARBA" id="ARBA00004370"/>
    </source>
</evidence>
<evidence type="ECO:0000256" key="10">
    <source>
        <dbReference type="ARBA" id="ARBA00023004"/>
    </source>
</evidence>
<evidence type="ECO:0000256" key="9">
    <source>
        <dbReference type="ARBA" id="ARBA00023002"/>
    </source>
</evidence>
<dbReference type="SUPFAM" id="SSF50022">
    <property type="entry name" value="ISP domain"/>
    <property type="match status" value="1"/>
</dbReference>
<evidence type="ECO:0000256" key="13">
    <source>
        <dbReference type="ARBA" id="ARBA00023221"/>
    </source>
</evidence>
<dbReference type="GO" id="GO:0051537">
    <property type="term" value="F:2 iron, 2 sulfur cluster binding"/>
    <property type="evidence" value="ECO:0007669"/>
    <property type="project" value="UniProtKB-KW"/>
</dbReference>
<dbReference type="EC" id="1.14.19.21" evidence="16"/>
<evidence type="ECO:0000259" key="22">
    <source>
        <dbReference type="PROSITE" id="PS51296"/>
    </source>
</evidence>
<dbReference type="SUPFAM" id="SSF55961">
    <property type="entry name" value="Bet v1-like"/>
    <property type="match status" value="1"/>
</dbReference>
<keyword evidence="5" id="KW-0001">2Fe-2S</keyword>
<sequence>MRFRRSHDKSILDPAALPRDPRADEYPMPSVPHGWYAVLRSGELRAGKVVSLHYFGRALIAFRGSDGRAAVRDAHCPHYGAHLGVGGKVVNGAVQCPFHGWRFGTDGRCVEAPFAARPPKVSIGGFPVREHSGLVFVYAGPGEPAWEVPEIEETGSRDFAPPIDDVCRARIHIQEMRENIVDESHFHFIHGQSEPPVQRWREDGPFAEARGTISRRVLGWDINNTFDSSMYGPGVMVVRVHGPVLSVTAVALTTPVDDRTSELRMLYYLRKPARLPFLTPLFKLVFRAEALGEVREEVRIWDHKIHQPRPVLLPHEKGIRALRRWYAQFYPGQGEGAVTGSGEGAIEGSGQGSAEHATGGTDSATPAESPRGTTGGPADGTGGEPVGHPAGGGTEGPAEGASQEAA</sequence>
<comment type="pathway">
    <text evidence="14">Steroid hormone biosynthesis; dafachronic acid biosynthesis.</text>
</comment>
<feature type="region of interest" description="Disordered" evidence="21">
    <location>
        <begin position="337"/>
        <end position="406"/>
    </location>
</feature>
<dbReference type="Gene3D" id="2.102.10.10">
    <property type="entry name" value="Rieske [2Fe-2S] iron-sulphur domain"/>
    <property type="match status" value="1"/>
</dbReference>
<dbReference type="GO" id="GO:0046872">
    <property type="term" value="F:metal ion binding"/>
    <property type="evidence" value="ECO:0007669"/>
    <property type="project" value="UniProtKB-KW"/>
</dbReference>
<evidence type="ECO:0000256" key="4">
    <source>
        <dbReference type="ARBA" id="ARBA00022692"/>
    </source>
</evidence>
<feature type="region of interest" description="Disordered" evidence="21">
    <location>
        <begin position="1"/>
        <end position="24"/>
    </location>
</feature>
<keyword evidence="7" id="KW-0442">Lipid degradation</keyword>
<keyword evidence="13" id="KW-0753">Steroid metabolism</keyword>
<accession>A0A124C509</accession>
<keyword evidence="11" id="KW-0411">Iron-sulfur</keyword>
<evidence type="ECO:0000256" key="1">
    <source>
        <dbReference type="ARBA" id="ARBA00001962"/>
    </source>
</evidence>
<dbReference type="EMBL" id="BCMM01000037">
    <property type="protein sequence ID" value="GAQ66126.1"/>
    <property type="molecule type" value="Genomic_DNA"/>
</dbReference>
<dbReference type="Gene3D" id="3.90.380.10">
    <property type="entry name" value="Naphthalene 1,2-dioxygenase Alpha Subunit, Chain A, domain 1"/>
    <property type="match status" value="1"/>
</dbReference>
<keyword evidence="12" id="KW-0472">Membrane</keyword>
<comment type="cofactor">
    <cofactor evidence="1">
        <name>Fe cation</name>
        <dbReference type="ChEBI" id="CHEBI:24875"/>
    </cofactor>
</comment>
<comment type="similarity">
    <text evidence="15">Belongs to the cholesterol 7-desaturase family.</text>
</comment>
<dbReference type="RefSeq" id="WP_059083410.1">
    <property type="nucleotide sequence ID" value="NZ_BCMM01000037.1"/>
</dbReference>
<evidence type="ECO:0000256" key="19">
    <source>
        <dbReference type="ARBA" id="ARBA00047853"/>
    </source>
</evidence>
<reference evidence="24" key="1">
    <citation type="submission" date="2015-11" db="EMBL/GenBank/DDBJ databases">
        <authorList>
            <consortium name="Cross-ministerial Strategic Innovation Promotion Program (SIP) consortium"/>
            <person name="Tomihama T."/>
            <person name="Ikenaga M."/>
            <person name="Sakai M."/>
            <person name="Okubo T."/>
            <person name="Ikeda S."/>
        </authorList>
    </citation>
    <scope>NUCLEOTIDE SEQUENCE [LARGE SCALE GENOMIC DNA]</scope>
    <source>
        <strain evidence="24">S58</strain>
    </source>
</reference>
<dbReference type="InterPro" id="IPR017941">
    <property type="entry name" value="Rieske_2Fe-2S"/>
</dbReference>
<evidence type="ECO:0000256" key="12">
    <source>
        <dbReference type="ARBA" id="ARBA00023136"/>
    </source>
</evidence>
<protein>
    <recommendedName>
        <fullName evidence="16">cholesterol 7-desaturase</fullName>
        <ecNumber evidence="16">1.14.19.21</ecNumber>
    </recommendedName>
    <alternativeName>
        <fullName evidence="17">Rieske-type oxygenase</fullName>
    </alternativeName>
</protein>
<name>A0A124C509_STRSC</name>
<reference evidence="23 24" key="2">
    <citation type="journal article" date="2016" name="Genome Announc.">
        <title>Draft Genome Sequences of Streptomyces scabiei S58, Streptomyces turgidiscabies T45, and Streptomyces acidiscabies a10, the Pathogens of Potato Common Scab, Isolated in Japan.</title>
        <authorList>
            <person name="Tomihama T."/>
            <person name="Nishi Y."/>
            <person name="Sakai M."/>
            <person name="Ikenaga M."/>
            <person name="Okubo T."/>
            <person name="Ikeda S."/>
        </authorList>
    </citation>
    <scope>NUCLEOTIDE SEQUENCE [LARGE SCALE GENOMIC DNA]</scope>
    <source>
        <strain evidence="23 24">S58</strain>
    </source>
</reference>
<dbReference type="GO" id="GO:0008203">
    <property type="term" value="P:cholesterol metabolic process"/>
    <property type="evidence" value="ECO:0007669"/>
    <property type="project" value="InterPro"/>
</dbReference>
<dbReference type="AlphaFoldDB" id="A0A124C509"/>
<evidence type="ECO:0000256" key="16">
    <source>
        <dbReference type="ARBA" id="ARBA00026095"/>
    </source>
</evidence>
<comment type="catalytic activity">
    <reaction evidence="19">
        <text>cholesterol + NADH + O2 + H(+) = 7-dehydrocholesterol + NAD(+) + 2 H2O</text>
        <dbReference type="Rhea" id="RHEA:51644"/>
        <dbReference type="ChEBI" id="CHEBI:15377"/>
        <dbReference type="ChEBI" id="CHEBI:15378"/>
        <dbReference type="ChEBI" id="CHEBI:15379"/>
        <dbReference type="ChEBI" id="CHEBI:16113"/>
        <dbReference type="ChEBI" id="CHEBI:17759"/>
        <dbReference type="ChEBI" id="CHEBI:57540"/>
        <dbReference type="ChEBI" id="CHEBI:57945"/>
        <dbReference type="EC" id="1.14.19.21"/>
    </reaction>
    <physiologicalReaction direction="left-to-right" evidence="19">
        <dbReference type="Rhea" id="RHEA:51645"/>
    </physiologicalReaction>
</comment>
<feature type="domain" description="Rieske" evidence="22">
    <location>
        <begin position="35"/>
        <end position="137"/>
    </location>
</feature>
<dbReference type="Pfam" id="PF19298">
    <property type="entry name" value="KshA_C"/>
    <property type="match status" value="1"/>
</dbReference>
<feature type="compositionally biased region" description="Gly residues" evidence="21">
    <location>
        <begin position="337"/>
        <end position="351"/>
    </location>
</feature>
<evidence type="ECO:0000256" key="3">
    <source>
        <dbReference type="ARBA" id="ARBA00004972"/>
    </source>
</evidence>
<evidence type="ECO:0000256" key="11">
    <source>
        <dbReference type="ARBA" id="ARBA00023014"/>
    </source>
</evidence>
<evidence type="ECO:0000256" key="18">
    <source>
        <dbReference type="ARBA" id="ARBA00046982"/>
    </source>
</evidence>
<comment type="catalytic activity">
    <reaction evidence="20">
        <text>cholesterol + NADPH + O2 + H(+) = 7-dehydrocholesterol + NADP(+) + 2 H2O</text>
        <dbReference type="Rhea" id="RHEA:45024"/>
        <dbReference type="ChEBI" id="CHEBI:15377"/>
        <dbReference type="ChEBI" id="CHEBI:15378"/>
        <dbReference type="ChEBI" id="CHEBI:15379"/>
        <dbReference type="ChEBI" id="CHEBI:16113"/>
        <dbReference type="ChEBI" id="CHEBI:17759"/>
        <dbReference type="ChEBI" id="CHEBI:57783"/>
        <dbReference type="ChEBI" id="CHEBI:58349"/>
        <dbReference type="EC" id="1.14.19.21"/>
    </reaction>
    <physiologicalReaction direction="left-to-right" evidence="20">
        <dbReference type="Rhea" id="RHEA:45025"/>
    </physiologicalReaction>
</comment>
<comment type="subcellular location">
    <subcellularLocation>
        <location evidence="2">Membrane</location>
    </subcellularLocation>
</comment>
<dbReference type="InterPro" id="IPR045605">
    <property type="entry name" value="KshA-like_C"/>
</dbReference>
<dbReference type="PANTHER" id="PTHR21266">
    <property type="entry name" value="IRON-SULFUR DOMAIN CONTAINING PROTEIN"/>
    <property type="match status" value="1"/>
</dbReference>
<dbReference type="GO" id="GO:0016042">
    <property type="term" value="P:lipid catabolic process"/>
    <property type="evidence" value="ECO:0007669"/>
    <property type="project" value="UniProtKB-KW"/>
</dbReference>
<dbReference type="InterPro" id="IPR036922">
    <property type="entry name" value="Rieske_2Fe-2S_sf"/>
</dbReference>
<dbReference type="GO" id="GO:0170056">
    <property type="term" value="F:cholesterol 7-desaturase [NAD(P)H] activity"/>
    <property type="evidence" value="ECO:0007669"/>
    <property type="project" value="UniProtKB-EC"/>
</dbReference>
<dbReference type="PROSITE" id="PS51296">
    <property type="entry name" value="RIESKE"/>
    <property type="match status" value="1"/>
</dbReference>
<dbReference type="Proteomes" id="UP000067448">
    <property type="component" value="Unassembled WGS sequence"/>
</dbReference>
<evidence type="ECO:0000256" key="15">
    <source>
        <dbReference type="ARBA" id="ARBA00025729"/>
    </source>
</evidence>
<gene>
    <name evidence="23" type="primary">kshA</name>
    <name evidence="23" type="ORF">SsS58_06556</name>
</gene>
<dbReference type="GO" id="GO:0005737">
    <property type="term" value="C:cytoplasm"/>
    <property type="evidence" value="ECO:0007669"/>
    <property type="project" value="TreeGrafter"/>
</dbReference>
<keyword evidence="8" id="KW-1133">Transmembrane helix</keyword>
<dbReference type="OrthoDB" id="5243643at2"/>
<dbReference type="Pfam" id="PF00355">
    <property type="entry name" value="Rieske"/>
    <property type="match status" value="1"/>
</dbReference>
<proteinExistence type="inferred from homology"/>
<organism evidence="23 24">
    <name type="scientific">Streptomyces scabiei</name>
    <dbReference type="NCBI Taxonomy" id="1930"/>
    <lineage>
        <taxon>Bacteria</taxon>
        <taxon>Bacillati</taxon>
        <taxon>Actinomycetota</taxon>
        <taxon>Actinomycetes</taxon>
        <taxon>Kitasatosporales</taxon>
        <taxon>Streptomycetaceae</taxon>
        <taxon>Streptomyces</taxon>
    </lineage>
</organism>
<comment type="pathway">
    <text evidence="3">Hormone biosynthesis.</text>
</comment>
<dbReference type="GO" id="GO:0016020">
    <property type="term" value="C:membrane"/>
    <property type="evidence" value="ECO:0007669"/>
    <property type="project" value="UniProtKB-SubCell"/>
</dbReference>
<feature type="compositionally biased region" description="Gly residues" evidence="21">
    <location>
        <begin position="373"/>
        <end position="395"/>
    </location>
</feature>
<evidence type="ECO:0000256" key="14">
    <source>
        <dbReference type="ARBA" id="ARBA00025712"/>
    </source>
</evidence>
<evidence type="ECO:0000256" key="21">
    <source>
        <dbReference type="SAM" id="MobiDB-lite"/>
    </source>
</evidence>
<keyword evidence="4" id="KW-0812">Transmembrane</keyword>
<feature type="compositionally biased region" description="Low complexity" evidence="21">
    <location>
        <begin position="396"/>
        <end position="406"/>
    </location>
</feature>
<evidence type="ECO:0000256" key="8">
    <source>
        <dbReference type="ARBA" id="ARBA00022989"/>
    </source>
</evidence>
<evidence type="ECO:0000313" key="24">
    <source>
        <dbReference type="Proteomes" id="UP000067448"/>
    </source>
</evidence>
<evidence type="ECO:0000256" key="7">
    <source>
        <dbReference type="ARBA" id="ARBA00022963"/>
    </source>
</evidence>
<dbReference type="GO" id="GO:0004497">
    <property type="term" value="F:monooxygenase activity"/>
    <property type="evidence" value="ECO:0007669"/>
    <property type="project" value="UniProtKB-KW"/>
</dbReference>
<evidence type="ECO:0000256" key="5">
    <source>
        <dbReference type="ARBA" id="ARBA00022714"/>
    </source>
</evidence>
<evidence type="ECO:0000256" key="6">
    <source>
        <dbReference type="ARBA" id="ARBA00022723"/>
    </source>
</evidence>
<keyword evidence="10" id="KW-0408">Iron</keyword>
<keyword evidence="23" id="KW-0503">Monooxygenase</keyword>
<dbReference type="PANTHER" id="PTHR21266:SF32">
    <property type="entry name" value="CHOLESTEROL 7-DESATURASE NVD"/>
    <property type="match status" value="1"/>
</dbReference>
<comment type="subunit">
    <text evidence="18">Homotrimer. The two-component system 3-ketosteroid-9-alpha-monooxygenase is composed of an oxygenase component KshA and a reductase component KshB.</text>
</comment>
<comment type="caution">
    <text evidence="23">The sequence shown here is derived from an EMBL/GenBank/DDBJ whole genome shotgun (WGS) entry which is preliminary data.</text>
</comment>
<keyword evidence="9 23" id="KW-0560">Oxidoreductase</keyword>
<reference evidence="24" key="3">
    <citation type="submission" date="2016-02" db="EMBL/GenBank/DDBJ databases">
        <title>Draft genome of pathogenic Streptomyces sp. in Japan.</title>
        <authorList>
            <person name="Tomihama T."/>
            <person name="Ikenaga M."/>
            <person name="Sakai M."/>
            <person name="Okubo T."/>
            <person name="Ikeda S."/>
        </authorList>
    </citation>
    <scope>NUCLEOTIDE SEQUENCE [LARGE SCALE GENOMIC DNA]</scope>
    <source>
        <strain evidence="24">S58</strain>
    </source>
</reference>
<keyword evidence="6" id="KW-0479">Metal-binding</keyword>
<evidence type="ECO:0000256" key="17">
    <source>
        <dbReference type="ARBA" id="ARBA00030944"/>
    </source>
</evidence>